<sequence length="234" mass="26979">MLFIFLFLTGYAVATAYRVDEDAAFNRYIDNLLSVHLPRAVENSGLNTYELPDFSFNVQDSSVEDEFSEGVVTFHSGHLRGLSSVHRKSCEHSSRSSGAHSVICNIVLPRVDVRYRGQYEVTSTYTSSYRDQVHRRDFYGEILARDLEAQIEVMIFDGDRSPSLKNLVLLGKGEVTKRFHYDDETEHELLSHFDVPFERIRGPFYQRVSRVFQEVFYGSYKRAFESALANLTYP</sequence>
<evidence type="ECO:0000313" key="3">
    <source>
        <dbReference type="EMBL" id="GFU00081.1"/>
    </source>
</evidence>
<accession>A0A8X6NIS2</accession>
<dbReference type="EMBL" id="BMAW01122724">
    <property type="protein sequence ID" value="GFU00081.1"/>
    <property type="molecule type" value="Genomic_DNA"/>
</dbReference>
<proteinExistence type="predicted"/>
<gene>
    <name evidence="2" type="primary">NCL1_34908</name>
    <name evidence="2" type="ORF">NPIL_238861</name>
    <name evidence="3" type="ORF">NPIL_570751</name>
</gene>
<name>A0A8X6NIS2_NEPPI</name>
<evidence type="ECO:0000313" key="2">
    <source>
        <dbReference type="EMBL" id="GFT16381.1"/>
    </source>
</evidence>
<dbReference type="OrthoDB" id="6429278at2759"/>
<reference evidence="2" key="1">
    <citation type="submission" date="2020-08" db="EMBL/GenBank/DDBJ databases">
        <title>Multicomponent nature underlies the extraordinary mechanical properties of spider dragline silk.</title>
        <authorList>
            <person name="Kono N."/>
            <person name="Nakamura H."/>
            <person name="Mori M."/>
            <person name="Yoshida Y."/>
            <person name="Ohtoshi R."/>
            <person name="Malay A.D."/>
            <person name="Moran D.A.P."/>
            <person name="Tomita M."/>
            <person name="Numata K."/>
            <person name="Arakawa K."/>
        </authorList>
    </citation>
    <scope>NUCLEOTIDE SEQUENCE</scope>
</reference>
<organism evidence="2 4">
    <name type="scientific">Nephila pilipes</name>
    <name type="common">Giant wood spider</name>
    <name type="synonym">Nephila maculata</name>
    <dbReference type="NCBI Taxonomy" id="299642"/>
    <lineage>
        <taxon>Eukaryota</taxon>
        <taxon>Metazoa</taxon>
        <taxon>Ecdysozoa</taxon>
        <taxon>Arthropoda</taxon>
        <taxon>Chelicerata</taxon>
        <taxon>Arachnida</taxon>
        <taxon>Araneae</taxon>
        <taxon>Araneomorphae</taxon>
        <taxon>Entelegynae</taxon>
        <taxon>Araneoidea</taxon>
        <taxon>Nephilidae</taxon>
        <taxon>Nephila</taxon>
    </lineage>
</organism>
<keyword evidence="4" id="KW-1185">Reference proteome</keyword>
<evidence type="ECO:0000256" key="1">
    <source>
        <dbReference type="SAM" id="SignalP"/>
    </source>
</evidence>
<dbReference type="AlphaFoldDB" id="A0A8X6NIS2"/>
<evidence type="ECO:0000313" key="4">
    <source>
        <dbReference type="Proteomes" id="UP000887013"/>
    </source>
</evidence>
<feature type="signal peptide" evidence="1">
    <location>
        <begin position="1"/>
        <end position="16"/>
    </location>
</feature>
<comment type="caution">
    <text evidence="2">The sequence shown here is derived from an EMBL/GenBank/DDBJ whole genome shotgun (WGS) entry which is preliminary data.</text>
</comment>
<evidence type="ECO:0008006" key="5">
    <source>
        <dbReference type="Google" id="ProtNLM"/>
    </source>
</evidence>
<dbReference type="EMBL" id="BMAW01104800">
    <property type="protein sequence ID" value="GFT16381.1"/>
    <property type="molecule type" value="Genomic_DNA"/>
</dbReference>
<feature type="chain" id="PRO_5036596944" description="Secreted protein" evidence="1">
    <location>
        <begin position="17"/>
        <end position="234"/>
    </location>
</feature>
<keyword evidence="1" id="KW-0732">Signal</keyword>
<protein>
    <recommendedName>
        <fullName evidence="5">Secreted protein</fullName>
    </recommendedName>
</protein>
<dbReference type="Proteomes" id="UP000887013">
    <property type="component" value="Unassembled WGS sequence"/>
</dbReference>